<dbReference type="RefSeq" id="WP_120463204.1">
    <property type="nucleotide sequence ID" value="NZ_BMIW01000004.1"/>
</dbReference>
<comment type="caution">
    <text evidence="15">The sequence shown here is derived from an EMBL/GenBank/DDBJ whole genome shotgun (WGS) entry which is preliminary data.</text>
</comment>
<evidence type="ECO:0000256" key="4">
    <source>
        <dbReference type="ARBA" id="ARBA00022806"/>
    </source>
</evidence>
<gene>
    <name evidence="15" type="primary">uvrD</name>
    <name evidence="15" type="ORF">GCM10010913_07850</name>
</gene>
<dbReference type="Gene3D" id="3.40.50.300">
    <property type="entry name" value="P-loop containing nucleotide triphosphate hydrolases"/>
    <property type="match status" value="2"/>
</dbReference>
<dbReference type="Pfam" id="PF00580">
    <property type="entry name" value="UvrD-helicase"/>
    <property type="match status" value="1"/>
</dbReference>
<dbReference type="Pfam" id="PF13361">
    <property type="entry name" value="UvrD_C"/>
    <property type="match status" value="1"/>
</dbReference>
<comment type="catalytic activity">
    <reaction evidence="10">
        <text>ATP + H2O = ADP + phosphate + H(+)</text>
        <dbReference type="Rhea" id="RHEA:13065"/>
        <dbReference type="ChEBI" id="CHEBI:15377"/>
        <dbReference type="ChEBI" id="CHEBI:15378"/>
        <dbReference type="ChEBI" id="CHEBI:30616"/>
        <dbReference type="ChEBI" id="CHEBI:43474"/>
        <dbReference type="ChEBI" id="CHEBI:456216"/>
        <dbReference type="EC" id="5.6.2.4"/>
    </reaction>
</comment>
<evidence type="ECO:0000256" key="5">
    <source>
        <dbReference type="ARBA" id="ARBA00022840"/>
    </source>
</evidence>
<dbReference type="Gene3D" id="1.10.10.160">
    <property type="match status" value="1"/>
</dbReference>
<keyword evidence="5 11" id="KW-0067">ATP-binding</keyword>
<dbReference type="PANTHER" id="PTHR11070">
    <property type="entry name" value="UVRD / RECB / PCRA DNA HELICASE FAMILY MEMBER"/>
    <property type="match status" value="1"/>
</dbReference>
<accession>A0ABQ1VQ39</accession>
<feature type="coiled-coil region" evidence="12">
    <location>
        <begin position="11"/>
        <end position="122"/>
    </location>
</feature>
<comment type="catalytic activity">
    <reaction evidence="8">
        <text>Couples ATP hydrolysis with the unwinding of duplex DNA by translocating in the 3'-5' direction.</text>
        <dbReference type="EC" id="5.6.2.4"/>
    </reaction>
</comment>
<dbReference type="InterPro" id="IPR014017">
    <property type="entry name" value="DNA_helicase_UvrD-like_C"/>
</dbReference>
<evidence type="ECO:0000313" key="16">
    <source>
        <dbReference type="Proteomes" id="UP000608420"/>
    </source>
</evidence>
<keyword evidence="3 11" id="KW-0378">Hydrolase</keyword>
<evidence type="ECO:0000256" key="2">
    <source>
        <dbReference type="ARBA" id="ARBA00022741"/>
    </source>
</evidence>
<organism evidence="15 16">
    <name type="scientific">Paenibacillus aceti</name>
    <dbReference type="NCBI Taxonomy" id="1820010"/>
    <lineage>
        <taxon>Bacteria</taxon>
        <taxon>Bacillati</taxon>
        <taxon>Bacillota</taxon>
        <taxon>Bacilli</taxon>
        <taxon>Bacillales</taxon>
        <taxon>Paenibacillaceae</taxon>
        <taxon>Paenibacillus</taxon>
    </lineage>
</organism>
<evidence type="ECO:0000256" key="12">
    <source>
        <dbReference type="SAM" id="Coils"/>
    </source>
</evidence>
<dbReference type="InterPro" id="IPR000212">
    <property type="entry name" value="DNA_helicase_UvrD/REP"/>
</dbReference>
<dbReference type="PANTHER" id="PTHR11070:SF2">
    <property type="entry name" value="ATP-DEPENDENT DNA HELICASE SRS2"/>
    <property type="match status" value="1"/>
</dbReference>
<dbReference type="InterPro" id="IPR027417">
    <property type="entry name" value="P-loop_NTPase"/>
</dbReference>
<keyword evidence="6" id="KW-0238">DNA-binding</keyword>
<evidence type="ECO:0000256" key="9">
    <source>
        <dbReference type="ARBA" id="ARBA00034808"/>
    </source>
</evidence>
<evidence type="ECO:0000256" key="8">
    <source>
        <dbReference type="ARBA" id="ARBA00034617"/>
    </source>
</evidence>
<dbReference type="EC" id="5.6.2.4" evidence="9"/>
<protein>
    <recommendedName>
        <fullName evidence="9">DNA 3'-5' helicase</fullName>
        <ecNumber evidence="9">5.6.2.4</ecNumber>
    </recommendedName>
</protein>
<reference evidence="16" key="1">
    <citation type="journal article" date="2019" name="Int. J. Syst. Evol. Microbiol.">
        <title>The Global Catalogue of Microorganisms (GCM) 10K type strain sequencing project: providing services to taxonomists for standard genome sequencing and annotation.</title>
        <authorList>
            <consortium name="The Broad Institute Genomics Platform"/>
            <consortium name="The Broad Institute Genome Sequencing Center for Infectious Disease"/>
            <person name="Wu L."/>
            <person name="Ma J."/>
        </authorList>
    </citation>
    <scope>NUCLEOTIDE SEQUENCE [LARGE SCALE GENOMIC DNA]</scope>
    <source>
        <strain evidence="16">CGMCC 1.15420</strain>
    </source>
</reference>
<evidence type="ECO:0000256" key="3">
    <source>
        <dbReference type="ARBA" id="ARBA00022801"/>
    </source>
</evidence>
<dbReference type="InterPro" id="IPR013986">
    <property type="entry name" value="DExx_box_DNA_helicase_dom_sf"/>
</dbReference>
<evidence type="ECO:0000259" key="14">
    <source>
        <dbReference type="PROSITE" id="PS51217"/>
    </source>
</evidence>
<feature type="domain" description="UvrD-like helicase C-terminal" evidence="14">
    <location>
        <begin position="465"/>
        <end position="749"/>
    </location>
</feature>
<dbReference type="CDD" id="cd17932">
    <property type="entry name" value="DEXQc_UvrD"/>
    <property type="match status" value="1"/>
</dbReference>
<dbReference type="InterPro" id="IPR014016">
    <property type="entry name" value="UvrD-like_ATP-bd"/>
</dbReference>
<evidence type="ECO:0000259" key="13">
    <source>
        <dbReference type="PROSITE" id="PS51198"/>
    </source>
</evidence>
<dbReference type="Proteomes" id="UP000608420">
    <property type="component" value="Unassembled WGS sequence"/>
</dbReference>
<feature type="domain" description="UvrD-like helicase ATP-binding" evidence="13">
    <location>
        <begin position="165"/>
        <end position="464"/>
    </location>
</feature>
<evidence type="ECO:0000313" key="15">
    <source>
        <dbReference type="EMBL" id="GGF88805.1"/>
    </source>
</evidence>
<keyword evidence="2 11" id="KW-0547">Nucleotide-binding</keyword>
<keyword evidence="4 11" id="KW-0347">Helicase</keyword>
<dbReference type="SUPFAM" id="SSF52540">
    <property type="entry name" value="P-loop containing nucleoside triphosphate hydrolases"/>
    <property type="match status" value="1"/>
</dbReference>
<evidence type="ECO:0000256" key="11">
    <source>
        <dbReference type="PROSITE-ProRule" id="PRU00560"/>
    </source>
</evidence>
<dbReference type="PROSITE" id="PS51217">
    <property type="entry name" value="UVRD_HELICASE_CTER"/>
    <property type="match status" value="1"/>
</dbReference>
<comment type="similarity">
    <text evidence="1">Belongs to the helicase family. UvrD subfamily.</text>
</comment>
<evidence type="ECO:0000256" key="10">
    <source>
        <dbReference type="ARBA" id="ARBA00048988"/>
    </source>
</evidence>
<evidence type="ECO:0000256" key="6">
    <source>
        <dbReference type="ARBA" id="ARBA00023125"/>
    </source>
</evidence>
<evidence type="ECO:0000256" key="7">
    <source>
        <dbReference type="ARBA" id="ARBA00023235"/>
    </source>
</evidence>
<keyword evidence="12" id="KW-0175">Coiled coil</keyword>
<proteinExistence type="inferred from homology"/>
<keyword evidence="7" id="KW-0413">Isomerase</keyword>
<dbReference type="EMBL" id="BMIW01000004">
    <property type="protein sequence ID" value="GGF88805.1"/>
    <property type="molecule type" value="Genomic_DNA"/>
</dbReference>
<keyword evidence="16" id="KW-1185">Reference proteome</keyword>
<sequence>MKNLVDKLTGKDKLLEEVTHLRSRLDKANYENAIIASKLNKVSDDFAAARKTIEKMQQINSEMVTKYKSLEQEFYRRDSDFKKLQKEYSDLSDSHGELSNQLTATKNNYKALQQKHLKIESEHSYYKSRFGEILEIQIPQSDNPVAKTDWDSSFFEIAEKIKGNPFNENQVEAIRYGMEKHLQIIAGAGSGKTETICAKVAYLIQMKNVNPNRICMMTFTRKAKEEMEGRVNLFLGVENSKVNVSTFHGTFMSLFNQLKRQNPAYSSIGIQNGNADEGEFEYKRELRKLINKYRLFKFDKENEKTIFDRISFWINMGFSVDQMTDYIEKHFDSVIDDKEDIPVSVRFNMMINELNQVRKDNEIVVYDDFLINLYDALLQYPEAREFVQNRYDYIFIDEFQDINPLQMETVKLICPPTSASKLIIVGDDDQSIYAFRGSDPSYIKDLPKVYTSHEIRLMRNYRSKRKIVDAGNWVISENKHDRIPKSMDAFHKDDGEAIIVGCPDTKEEAHWILSRSQEIGKLEPFVLEGKVDPINYTKSTVLYRSRRQLQSMFQALDVKGVPYVIEKMDDVMGIFSIQDFNNAFGMWQELMASRGNKLQLWRSILTNALGHHFVSKHAIEQWYQTLDIATLSDVIREACALVIEKSKTKDTLPLKQYLTHLINLKQEKPVNMKEVAEQFLAFPRVKDNVTDEEKEWILKELEKYSTWNDLLGFHERMKRRKDEMKENLEKYHDKKYNALYFLTIHGSKGLAFENVFVIGCNDGGLPSKYAEELKDVDVQSCREKAEPPTTMEEERRLMYVAVTRAKQKLYVTFPKTIQDKPCGRSRFLKELNLPIIDSDKVSPVHVIAAH</sequence>
<evidence type="ECO:0000256" key="1">
    <source>
        <dbReference type="ARBA" id="ARBA00009922"/>
    </source>
</evidence>
<dbReference type="GO" id="GO:0004386">
    <property type="term" value="F:helicase activity"/>
    <property type="evidence" value="ECO:0007669"/>
    <property type="project" value="UniProtKB-KW"/>
</dbReference>
<feature type="binding site" evidence="11">
    <location>
        <begin position="186"/>
        <end position="193"/>
    </location>
    <ligand>
        <name>ATP</name>
        <dbReference type="ChEBI" id="CHEBI:30616"/>
    </ligand>
</feature>
<dbReference type="PROSITE" id="PS51198">
    <property type="entry name" value="UVRD_HELICASE_ATP_BIND"/>
    <property type="match status" value="1"/>
</dbReference>
<name>A0ABQ1VQ39_9BACL</name>
<dbReference type="Gene3D" id="1.10.486.10">
    <property type="entry name" value="PCRA, domain 4"/>
    <property type="match status" value="1"/>
</dbReference>